<evidence type="ECO:0000256" key="1">
    <source>
        <dbReference type="SAM" id="SignalP"/>
    </source>
</evidence>
<evidence type="ECO:0008006" key="4">
    <source>
        <dbReference type="Google" id="ProtNLM"/>
    </source>
</evidence>
<accession>A0A1S2VI11</accession>
<sequence length="463" mass="50053">MLAKATLFAGSIVALAACQEPKEIGLDPTSPVGVFYTDTLTINRSTILFDSVRTNKAASLLVGRYTDPVFGPVTASAFTQLSLGSQFIVQDSLKVDIPAGQIVHDSTFLYLQYTYAPVYGGDTLQTHEVSVHRLTEDISRTKNYNYTSSIAYSPQPLGKLAFKPTPVTSAYVKIPMDAAFGKEIVAVANKDAGKADSIFQQSVKGLALIPGANNPSVLAFNPMGTSGAYTSVLQVYYHIQGKTTALSQTLMVSMAQGRFNRIVPTRAGTLLSTLKAGQATSSVETKGQTFVQPGTGVTTKIEIPGLSDLKKRRVAINRADLVITPVAAPSTQLNLPPYLALAEVNAQNQLLRYQTTDFVQFVPVATSVFNRTASSWYYPQVSGYNTRNKSYTFDMTGYFQTIMSGLTPNNGLLLMTPSTGNLVDVSTGVASNLAPYYLNDRLWRMILDGKASVKVIVFYTNTL</sequence>
<evidence type="ECO:0000313" key="3">
    <source>
        <dbReference type="Proteomes" id="UP000181790"/>
    </source>
</evidence>
<feature type="chain" id="PRO_5010226178" description="DUF4270 domain-containing protein" evidence="1">
    <location>
        <begin position="17"/>
        <end position="463"/>
    </location>
</feature>
<keyword evidence="1" id="KW-0732">Signal</keyword>
<dbReference type="Proteomes" id="UP000181790">
    <property type="component" value="Unassembled WGS sequence"/>
</dbReference>
<dbReference type="AlphaFoldDB" id="A0A1S2VI11"/>
<dbReference type="Pfam" id="PF14092">
    <property type="entry name" value="DUF4270"/>
    <property type="match status" value="1"/>
</dbReference>
<keyword evidence="3" id="KW-1185">Reference proteome</keyword>
<reference evidence="2 3" key="1">
    <citation type="submission" date="2016-10" db="EMBL/GenBank/DDBJ databases">
        <title>Arsenicibacter rosenii gen. nov., sp. nov., an efficient arsenic-methylating bacterium isolated from an arsenic-contaminated paddy soil.</title>
        <authorList>
            <person name="Huang K."/>
        </authorList>
    </citation>
    <scope>NUCLEOTIDE SEQUENCE [LARGE SCALE GENOMIC DNA]</scope>
    <source>
        <strain evidence="2 3">SM-1</strain>
    </source>
</reference>
<gene>
    <name evidence="2" type="ORF">BLX24_15510</name>
</gene>
<feature type="signal peptide" evidence="1">
    <location>
        <begin position="1"/>
        <end position="16"/>
    </location>
</feature>
<organism evidence="2 3">
    <name type="scientific">Arsenicibacter rosenii</name>
    <dbReference type="NCBI Taxonomy" id="1750698"/>
    <lineage>
        <taxon>Bacteria</taxon>
        <taxon>Pseudomonadati</taxon>
        <taxon>Bacteroidota</taxon>
        <taxon>Cytophagia</taxon>
        <taxon>Cytophagales</taxon>
        <taxon>Spirosomataceae</taxon>
        <taxon>Arsenicibacter</taxon>
    </lineage>
</organism>
<comment type="caution">
    <text evidence="2">The sequence shown here is derived from an EMBL/GenBank/DDBJ whole genome shotgun (WGS) entry which is preliminary data.</text>
</comment>
<dbReference type="InterPro" id="IPR025366">
    <property type="entry name" value="DUF4270"/>
</dbReference>
<proteinExistence type="predicted"/>
<name>A0A1S2VI11_9BACT</name>
<protein>
    <recommendedName>
        <fullName evidence="4">DUF4270 domain-containing protein</fullName>
    </recommendedName>
</protein>
<evidence type="ECO:0000313" key="2">
    <source>
        <dbReference type="EMBL" id="OIN58397.1"/>
    </source>
</evidence>
<dbReference type="PROSITE" id="PS51257">
    <property type="entry name" value="PROKAR_LIPOPROTEIN"/>
    <property type="match status" value="1"/>
</dbReference>
<dbReference type="EMBL" id="MORL01000007">
    <property type="protein sequence ID" value="OIN58397.1"/>
    <property type="molecule type" value="Genomic_DNA"/>
</dbReference>